<evidence type="ECO:0000259" key="2">
    <source>
        <dbReference type="PROSITE" id="PS50965"/>
    </source>
</evidence>
<keyword evidence="4" id="KW-1185">Reference proteome</keyword>
<dbReference type="Pfam" id="PF08378">
    <property type="entry name" value="NERD"/>
    <property type="match status" value="1"/>
</dbReference>
<dbReference type="Proteomes" id="UP000812267">
    <property type="component" value="Unassembled WGS sequence"/>
</dbReference>
<dbReference type="RefSeq" id="WP_216505719.1">
    <property type="nucleotide sequence ID" value="NZ_JAHMHJ010000007.1"/>
</dbReference>
<dbReference type="EMBL" id="JAHMHK010000001">
    <property type="protein sequence ID" value="MBU4693288.1"/>
    <property type="molecule type" value="Genomic_DNA"/>
</dbReference>
<reference evidence="3" key="1">
    <citation type="submission" date="2021-06" db="EMBL/GenBank/DDBJ databases">
        <title>Novel Mycoplasma species detected in California sea lions (Zalophus californianus) from the USA.</title>
        <authorList>
            <person name="Volokhov D.V."/>
            <person name="Furtak V.A."/>
            <person name="Zagorodnyaya T.A."/>
        </authorList>
    </citation>
    <scope>NUCLEOTIDE SEQUENCE [LARGE SCALE GENOMIC DNA]</scope>
    <source>
        <strain evidence="3">CSL 4779</strain>
    </source>
</reference>
<feature type="transmembrane region" description="Helical" evidence="1">
    <location>
        <begin position="16"/>
        <end position="37"/>
    </location>
</feature>
<comment type="caution">
    <text evidence="3">The sequence shown here is derived from an EMBL/GenBank/DDBJ whole genome shotgun (WGS) entry which is preliminary data.</text>
</comment>
<accession>A0ABS6DS13</accession>
<evidence type="ECO:0000313" key="4">
    <source>
        <dbReference type="Proteomes" id="UP000812267"/>
    </source>
</evidence>
<dbReference type="PROSITE" id="PS50965">
    <property type="entry name" value="NERD"/>
    <property type="match status" value="1"/>
</dbReference>
<organism evidence="3 4">
    <name type="scientific">Mycoplasma zalophidermidis</name>
    <dbReference type="NCBI Taxonomy" id="398174"/>
    <lineage>
        <taxon>Bacteria</taxon>
        <taxon>Bacillati</taxon>
        <taxon>Mycoplasmatota</taxon>
        <taxon>Mollicutes</taxon>
        <taxon>Mycoplasmataceae</taxon>
        <taxon>Mycoplasma</taxon>
    </lineage>
</organism>
<sequence length="235" mass="26902">MQTNTNISKISSEMKIGIISGIISMSFLIILILALYIRNVIKTSRKDTAGFAFEDQITRRLASYCKNSNYKFIKGEKFKYAGENFFEIDGFLMTNKFLIIVEIKYIIGELTGQASDKLISVINNGNTTRFTNPLIQNFKHIEHFYKMCGFKFPVLSLLILPNGSECNITHQGAWSVVANEDNFENVLHELDEELKEMPNISKNKVDDIFTAIKEHKVVSLKDIKKWNKGKNSAWK</sequence>
<keyword evidence="1" id="KW-1133">Transmembrane helix</keyword>
<gene>
    <name evidence="3" type="ORF">KQ878_00075</name>
</gene>
<evidence type="ECO:0000313" key="3">
    <source>
        <dbReference type="EMBL" id="MBU4693288.1"/>
    </source>
</evidence>
<dbReference type="InterPro" id="IPR011528">
    <property type="entry name" value="NERD"/>
</dbReference>
<keyword evidence="1" id="KW-0812">Transmembrane</keyword>
<proteinExistence type="predicted"/>
<feature type="domain" description="NERD" evidence="2">
    <location>
        <begin position="49"/>
        <end position="167"/>
    </location>
</feature>
<name>A0ABS6DS13_9MOLU</name>
<keyword evidence="1" id="KW-0472">Membrane</keyword>
<protein>
    <submittedName>
        <fullName evidence="3">NERD domain-containing protein</fullName>
    </submittedName>
</protein>
<evidence type="ECO:0000256" key="1">
    <source>
        <dbReference type="SAM" id="Phobius"/>
    </source>
</evidence>